<protein>
    <submittedName>
        <fullName evidence="1">Uncharacterized protein</fullName>
    </submittedName>
</protein>
<proteinExistence type="predicted"/>
<reference evidence="1" key="1">
    <citation type="journal article" date="2015" name="Nature">
        <title>Complex archaea that bridge the gap between prokaryotes and eukaryotes.</title>
        <authorList>
            <person name="Spang A."/>
            <person name="Saw J.H."/>
            <person name="Jorgensen S.L."/>
            <person name="Zaremba-Niedzwiedzka K."/>
            <person name="Martijn J."/>
            <person name="Lind A.E."/>
            <person name="van Eijk R."/>
            <person name="Schleper C."/>
            <person name="Guy L."/>
            <person name="Ettema T.J."/>
        </authorList>
    </citation>
    <scope>NUCLEOTIDE SEQUENCE</scope>
</reference>
<gene>
    <name evidence="1" type="ORF">LCGC14_2323080</name>
</gene>
<dbReference type="AlphaFoldDB" id="A0A0F9FBY7"/>
<dbReference type="EMBL" id="LAZR01033232">
    <property type="protein sequence ID" value="KKL48682.1"/>
    <property type="molecule type" value="Genomic_DNA"/>
</dbReference>
<accession>A0A0F9FBY7</accession>
<sequence>MPKVCVENNAPLVQFKDRVGNKIGRIDIKDDKLKFSGNMAESAKIFFRDFMKPVIDKHFLKKKLEVRAAKMPCPFCCNAECYGAYATEGDNESHRTFIECSKCGTHGPVVNSPLGIKTWREDSDKAWDLWNKWGASVWSADD</sequence>
<comment type="caution">
    <text evidence="1">The sequence shown here is derived from an EMBL/GenBank/DDBJ whole genome shotgun (WGS) entry which is preliminary data.</text>
</comment>
<organism evidence="1">
    <name type="scientific">marine sediment metagenome</name>
    <dbReference type="NCBI Taxonomy" id="412755"/>
    <lineage>
        <taxon>unclassified sequences</taxon>
        <taxon>metagenomes</taxon>
        <taxon>ecological metagenomes</taxon>
    </lineage>
</organism>
<evidence type="ECO:0000313" key="1">
    <source>
        <dbReference type="EMBL" id="KKL48682.1"/>
    </source>
</evidence>
<name>A0A0F9FBY7_9ZZZZ</name>